<sequence>MFKQLNEDIEKSIVRDLFHMVVEKESEVPEDETDNLIYITSGNDDKDVKQEPVKKDKDVGRNDPCPCGSGRKYKNCCWPKYEN</sequence>
<dbReference type="Gene3D" id="3.10.450.50">
    <property type="match status" value="1"/>
</dbReference>
<keyword evidence="3" id="KW-1185">Reference proteome</keyword>
<evidence type="ECO:0000256" key="1">
    <source>
        <dbReference type="SAM" id="MobiDB-lite"/>
    </source>
</evidence>
<proteinExistence type="predicted"/>
<evidence type="ECO:0000313" key="2">
    <source>
        <dbReference type="EMBL" id="TYB32023.1"/>
    </source>
</evidence>
<dbReference type="AlphaFoldDB" id="A0A5D0MK98"/>
<dbReference type="PANTHER" id="PTHR33747">
    <property type="entry name" value="UPF0225 PROTEIN SCO1677"/>
    <property type="match status" value="1"/>
</dbReference>
<dbReference type="InterPro" id="IPR004027">
    <property type="entry name" value="SEC_C_motif"/>
</dbReference>
<protein>
    <recommendedName>
        <fullName evidence="4">Preprotein translocase subunit SecA</fullName>
    </recommendedName>
</protein>
<reference evidence="2" key="1">
    <citation type="submission" date="2019-08" db="EMBL/GenBank/DDBJ databases">
        <title>Genomic characterization of a novel candidate phylum (ARYD3) from a high temperature, high salinity tertiary oil reservoir in north central Oklahoma, USA.</title>
        <authorList>
            <person name="Youssef N.H."/>
            <person name="Yadav A."/>
            <person name="Elshahed M.S."/>
        </authorList>
    </citation>
    <scope>NUCLEOTIDE SEQUENCE [LARGE SCALE GENOMIC DNA]</scope>
    <source>
        <strain evidence="2">ARYD3</strain>
    </source>
</reference>
<feature type="compositionally biased region" description="Basic and acidic residues" evidence="1">
    <location>
        <begin position="43"/>
        <end position="61"/>
    </location>
</feature>
<dbReference type="SUPFAM" id="SSF103642">
    <property type="entry name" value="Sec-C motif"/>
    <property type="match status" value="1"/>
</dbReference>
<accession>A0A5D0MK98</accession>
<dbReference type="Pfam" id="PF02810">
    <property type="entry name" value="SEC-C"/>
    <property type="match status" value="1"/>
</dbReference>
<evidence type="ECO:0000313" key="3">
    <source>
        <dbReference type="Proteomes" id="UP000324143"/>
    </source>
</evidence>
<feature type="region of interest" description="Disordered" evidence="1">
    <location>
        <begin position="29"/>
        <end position="72"/>
    </location>
</feature>
<comment type="caution">
    <text evidence="2">The sequence shown here is derived from an EMBL/GenBank/DDBJ whole genome shotgun (WGS) entry which is preliminary data.</text>
</comment>
<name>A0A5D0MK98_9BACT</name>
<gene>
    <name evidence="2" type="ORF">FXF47_01335</name>
</gene>
<evidence type="ECO:0008006" key="4">
    <source>
        <dbReference type="Google" id="ProtNLM"/>
    </source>
</evidence>
<dbReference type="PANTHER" id="PTHR33747:SF1">
    <property type="entry name" value="ADENYLATE CYCLASE-ASSOCIATED CAP C-TERMINAL DOMAIN-CONTAINING PROTEIN"/>
    <property type="match status" value="1"/>
</dbReference>
<dbReference type="EMBL" id="VSIX01000012">
    <property type="protein sequence ID" value="TYB32023.1"/>
    <property type="molecule type" value="Genomic_DNA"/>
</dbReference>
<dbReference type="Proteomes" id="UP000324143">
    <property type="component" value="Unassembled WGS sequence"/>
</dbReference>
<organism evidence="2 3">
    <name type="scientific">Candidatus Mcinerneyibacterium aminivorans</name>
    <dbReference type="NCBI Taxonomy" id="2703815"/>
    <lineage>
        <taxon>Bacteria</taxon>
        <taxon>Candidatus Macinerneyibacteriota</taxon>
        <taxon>Candidatus Mcinerneyibacteria</taxon>
        <taxon>Candidatus Mcinerneyibacteriales</taxon>
        <taxon>Candidatus Mcinerneyibacteriaceae</taxon>
        <taxon>Candidatus Mcinerneyibacterium</taxon>
    </lineage>
</organism>